<dbReference type="InterPro" id="IPR000873">
    <property type="entry name" value="AMP-dep_synth/lig_dom"/>
</dbReference>
<evidence type="ECO:0000313" key="7">
    <source>
        <dbReference type="Proteomes" id="UP000199497"/>
    </source>
</evidence>
<dbReference type="InterPro" id="IPR045851">
    <property type="entry name" value="AMP-bd_C_sf"/>
</dbReference>
<proteinExistence type="inferred from homology"/>
<dbReference type="Gene3D" id="3.30.300.30">
    <property type="match status" value="1"/>
</dbReference>
<feature type="region of interest" description="Disordered" evidence="3">
    <location>
        <begin position="1"/>
        <end position="29"/>
    </location>
</feature>
<evidence type="ECO:0000256" key="3">
    <source>
        <dbReference type="SAM" id="MobiDB-lite"/>
    </source>
</evidence>
<dbReference type="Gene3D" id="3.40.50.12780">
    <property type="entry name" value="N-terminal domain of ligase-like"/>
    <property type="match status" value="1"/>
</dbReference>
<gene>
    <name evidence="6" type="ORF">SAMN04487905_110160</name>
</gene>
<protein>
    <submittedName>
        <fullName evidence="6">Acyl-CoA synthetase (AMP-forming)/AMP-acid ligase II</fullName>
    </submittedName>
</protein>
<comment type="similarity">
    <text evidence="1">Belongs to the ATP-dependent AMP-binding enzyme family.</text>
</comment>
<reference evidence="7" key="1">
    <citation type="submission" date="2016-10" db="EMBL/GenBank/DDBJ databases">
        <authorList>
            <person name="Varghese N."/>
            <person name="Submissions S."/>
        </authorList>
    </citation>
    <scope>NUCLEOTIDE SEQUENCE [LARGE SCALE GENOMIC DNA]</scope>
    <source>
        <strain evidence="7">DSM 46732</strain>
    </source>
</reference>
<dbReference type="EMBL" id="FNJR01000010">
    <property type="protein sequence ID" value="SDP84897.1"/>
    <property type="molecule type" value="Genomic_DNA"/>
</dbReference>
<evidence type="ECO:0000259" key="4">
    <source>
        <dbReference type="Pfam" id="PF00501"/>
    </source>
</evidence>
<dbReference type="Proteomes" id="UP000199497">
    <property type="component" value="Unassembled WGS sequence"/>
</dbReference>
<evidence type="ECO:0000256" key="2">
    <source>
        <dbReference type="ARBA" id="ARBA00022598"/>
    </source>
</evidence>
<dbReference type="PROSITE" id="PS00455">
    <property type="entry name" value="AMP_BINDING"/>
    <property type="match status" value="1"/>
</dbReference>
<dbReference type="InterPro" id="IPR042099">
    <property type="entry name" value="ANL_N_sf"/>
</dbReference>
<evidence type="ECO:0000259" key="5">
    <source>
        <dbReference type="Pfam" id="PF13193"/>
    </source>
</evidence>
<feature type="domain" description="AMP-dependent synthetase/ligase" evidence="4">
    <location>
        <begin position="121"/>
        <end position="326"/>
    </location>
</feature>
<feature type="compositionally biased region" description="Low complexity" evidence="3">
    <location>
        <begin position="1"/>
        <end position="10"/>
    </location>
</feature>
<dbReference type="STRING" id="405564.SAMN04487905_110160"/>
<keyword evidence="2 6" id="KW-0436">Ligase</keyword>
<keyword evidence="7" id="KW-1185">Reference proteome</keyword>
<dbReference type="Pfam" id="PF00501">
    <property type="entry name" value="AMP-binding"/>
    <property type="match status" value="1"/>
</dbReference>
<organism evidence="6 7">
    <name type="scientific">Actinopolyspora xinjiangensis</name>
    <dbReference type="NCBI Taxonomy" id="405564"/>
    <lineage>
        <taxon>Bacteria</taxon>
        <taxon>Bacillati</taxon>
        <taxon>Actinomycetota</taxon>
        <taxon>Actinomycetes</taxon>
        <taxon>Actinopolysporales</taxon>
        <taxon>Actinopolysporaceae</taxon>
        <taxon>Actinopolyspora</taxon>
    </lineage>
</organism>
<dbReference type="PANTHER" id="PTHR43201:SF5">
    <property type="entry name" value="MEDIUM-CHAIN ACYL-COA LIGASE ACSF2, MITOCHONDRIAL"/>
    <property type="match status" value="1"/>
</dbReference>
<dbReference type="GO" id="GO:0006631">
    <property type="term" value="P:fatty acid metabolic process"/>
    <property type="evidence" value="ECO:0007669"/>
    <property type="project" value="TreeGrafter"/>
</dbReference>
<accession>A0A1H0W2E8</accession>
<dbReference type="OrthoDB" id="5240965at2"/>
<dbReference type="Pfam" id="PF13193">
    <property type="entry name" value="AMP-binding_C"/>
    <property type="match status" value="1"/>
</dbReference>
<dbReference type="AlphaFoldDB" id="A0A1H0W2E8"/>
<dbReference type="SUPFAM" id="SSF56801">
    <property type="entry name" value="Acetyl-CoA synthetase-like"/>
    <property type="match status" value="1"/>
</dbReference>
<evidence type="ECO:0000313" key="6">
    <source>
        <dbReference type="EMBL" id="SDP84897.1"/>
    </source>
</evidence>
<sequence>MTPRTGTTAPSVPPSPPVLAGGAPRAVSSPSWRITGAELRSEAHAAATELARAGAGPGSRVFVEAEEDARTGLCRLLGADLLGAATLLAAPDWGEADRAGVLRDAAPDVFVEGPVRADPEPVVPRGDGETLFYLPTTSGSTGRARVLARTRRSWWYSFDAFEVGVTGQDRVLIPGPLSSSLFVFGALHAMHLGCEVELLERWSAAEAAEACTRATAVHLVPSMLRALLAVLERRPWLLAACRVRRFVCGGAKSDEELRNRLGELLPGCELVEYYGSAEHSVVALRGADRLLHPAAHVEVSIGEPDAPAPANGPGELWVRSPLSFSGHLESGRLCPADPGFSSVGDLAVGSHRDGFRVLGRGSAVIETGGTLVVAEEVENALRAAEGVFDVVVAGTPHARFGSLVTAVVEPDPGADPDPVELRRVARESLGKAQRPRRWLSVGELPRTSSGKPARDAVREWLAAEGAASEVAR</sequence>
<dbReference type="GO" id="GO:0031956">
    <property type="term" value="F:medium-chain fatty acid-CoA ligase activity"/>
    <property type="evidence" value="ECO:0007669"/>
    <property type="project" value="TreeGrafter"/>
</dbReference>
<dbReference type="PANTHER" id="PTHR43201">
    <property type="entry name" value="ACYL-COA SYNTHETASE"/>
    <property type="match status" value="1"/>
</dbReference>
<name>A0A1H0W2E8_9ACTN</name>
<feature type="region of interest" description="Disordered" evidence="3">
    <location>
        <begin position="428"/>
        <end position="455"/>
    </location>
</feature>
<evidence type="ECO:0000256" key="1">
    <source>
        <dbReference type="ARBA" id="ARBA00006432"/>
    </source>
</evidence>
<dbReference type="InterPro" id="IPR025110">
    <property type="entry name" value="AMP-bd_C"/>
</dbReference>
<feature type="domain" description="AMP-binding enzyme C-terminal" evidence="5">
    <location>
        <begin position="376"/>
        <end position="451"/>
    </location>
</feature>
<dbReference type="RefSeq" id="WP_092603172.1">
    <property type="nucleotide sequence ID" value="NZ_FNJR01000010.1"/>
</dbReference>
<dbReference type="InterPro" id="IPR020845">
    <property type="entry name" value="AMP-binding_CS"/>
</dbReference>